<protein>
    <submittedName>
        <fullName evidence="1">Uncharacterized protein</fullName>
    </submittedName>
</protein>
<accession>A0A971M666</accession>
<dbReference type="EMBL" id="JAAYEE010000179">
    <property type="protein sequence ID" value="NLW35861.1"/>
    <property type="molecule type" value="Genomic_DNA"/>
</dbReference>
<dbReference type="Proteomes" id="UP000777265">
    <property type="component" value="Unassembled WGS sequence"/>
</dbReference>
<evidence type="ECO:0000313" key="2">
    <source>
        <dbReference type="Proteomes" id="UP000777265"/>
    </source>
</evidence>
<name>A0A971M666_9BACT</name>
<proteinExistence type="predicted"/>
<reference evidence="1" key="1">
    <citation type="journal article" date="2020" name="Biotechnol. Biofuels">
        <title>New insights from the biogas microbiome by comprehensive genome-resolved metagenomics of nearly 1600 species originating from multiple anaerobic digesters.</title>
        <authorList>
            <person name="Campanaro S."/>
            <person name="Treu L."/>
            <person name="Rodriguez-R L.M."/>
            <person name="Kovalovszki A."/>
            <person name="Ziels R.M."/>
            <person name="Maus I."/>
            <person name="Zhu X."/>
            <person name="Kougias P.G."/>
            <person name="Basile A."/>
            <person name="Luo G."/>
            <person name="Schluter A."/>
            <person name="Konstantinidis K.T."/>
            <person name="Angelidaki I."/>
        </authorList>
    </citation>
    <scope>NUCLEOTIDE SEQUENCE</scope>
    <source>
        <strain evidence="1">AS06rmzACSIP_7</strain>
    </source>
</reference>
<sequence length="60" mass="7095">MTEMNNKGMKRKEPENMVIYKPEEELFQRVRICILLRELPELSAEELAAIEESEKKDEKG</sequence>
<gene>
    <name evidence="1" type="ORF">GXY80_10330</name>
</gene>
<dbReference type="AlphaFoldDB" id="A0A971M666"/>
<comment type="caution">
    <text evidence="1">The sequence shown here is derived from an EMBL/GenBank/DDBJ whole genome shotgun (WGS) entry which is preliminary data.</text>
</comment>
<evidence type="ECO:0000313" key="1">
    <source>
        <dbReference type="EMBL" id="NLW35861.1"/>
    </source>
</evidence>
<organism evidence="1 2">
    <name type="scientific">Syntrophorhabdus aromaticivorans</name>
    <dbReference type="NCBI Taxonomy" id="328301"/>
    <lineage>
        <taxon>Bacteria</taxon>
        <taxon>Pseudomonadati</taxon>
        <taxon>Thermodesulfobacteriota</taxon>
        <taxon>Syntrophorhabdia</taxon>
        <taxon>Syntrophorhabdales</taxon>
        <taxon>Syntrophorhabdaceae</taxon>
        <taxon>Syntrophorhabdus</taxon>
    </lineage>
</organism>
<reference evidence="1" key="2">
    <citation type="submission" date="2020-01" db="EMBL/GenBank/DDBJ databases">
        <authorList>
            <person name="Campanaro S."/>
        </authorList>
    </citation>
    <scope>NUCLEOTIDE SEQUENCE</scope>
    <source>
        <strain evidence="1">AS06rmzACSIP_7</strain>
    </source>
</reference>